<dbReference type="AlphaFoldDB" id="S9VNA0"/>
<evidence type="ECO:0000313" key="3">
    <source>
        <dbReference type="Proteomes" id="UP000515908"/>
    </source>
</evidence>
<dbReference type="VEuPathDB" id="TriTrypDB:ADEAN_000852300"/>
<protein>
    <submittedName>
        <fullName evidence="2">Uncharacterized protein</fullName>
    </submittedName>
</protein>
<keyword evidence="1" id="KW-0472">Membrane</keyword>
<feature type="transmembrane region" description="Helical" evidence="1">
    <location>
        <begin position="20"/>
        <end position="40"/>
    </location>
</feature>
<name>S9VNA0_9TRYP</name>
<keyword evidence="1" id="KW-1133">Transmembrane helix</keyword>
<evidence type="ECO:0000256" key="1">
    <source>
        <dbReference type="SAM" id="Phobius"/>
    </source>
</evidence>
<evidence type="ECO:0000313" key="2">
    <source>
        <dbReference type="EMBL" id="CAD2220998.1"/>
    </source>
</evidence>
<reference evidence="2 3" key="1">
    <citation type="submission" date="2020-08" db="EMBL/GenBank/DDBJ databases">
        <authorList>
            <person name="Newling K."/>
            <person name="Davey J."/>
            <person name="Forrester S."/>
        </authorList>
    </citation>
    <scope>NUCLEOTIDE SEQUENCE [LARGE SCALE GENOMIC DNA]</scope>
    <source>
        <strain evidence="3">Crithidia deanei Carvalho (ATCC PRA-265)</strain>
    </source>
</reference>
<dbReference type="Proteomes" id="UP000515908">
    <property type="component" value="Chromosome 19"/>
</dbReference>
<sequence length="145" mass="17299">MVRYVQRPWYSPLGFMASAPTSYVPLMVVTSLALIFPMRYRLSEYFERQKNGPHIENRQKAVKYYNELERMHRRQAMQNLENMQNDNSGHRNSVRLAEGGIRFGMVDDEMQYWRNYQSDALRAEKLLAEIRELKSKMASEEKQKK</sequence>
<organism evidence="2 3">
    <name type="scientific">Angomonas deanei</name>
    <dbReference type="NCBI Taxonomy" id="59799"/>
    <lineage>
        <taxon>Eukaryota</taxon>
        <taxon>Discoba</taxon>
        <taxon>Euglenozoa</taxon>
        <taxon>Kinetoplastea</taxon>
        <taxon>Metakinetoplastina</taxon>
        <taxon>Trypanosomatida</taxon>
        <taxon>Trypanosomatidae</taxon>
        <taxon>Strigomonadinae</taxon>
        <taxon>Angomonas</taxon>
    </lineage>
</organism>
<dbReference type="EMBL" id="LR877163">
    <property type="protein sequence ID" value="CAD2220998.1"/>
    <property type="molecule type" value="Genomic_DNA"/>
</dbReference>
<dbReference type="OrthoDB" id="276198at2759"/>
<proteinExistence type="predicted"/>
<gene>
    <name evidence="2" type="ORF">ADEAN_000852300</name>
</gene>
<accession>S9VNA0</accession>
<keyword evidence="1" id="KW-0812">Transmembrane</keyword>
<keyword evidence="3" id="KW-1185">Reference proteome</keyword>